<dbReference type="BioCyc" id="PAER208963:G1G74-5298-MONOMER"/>
<feature type="signal peptide" evidence="1">
    <location>
        <begin position="1"/>
        <end position="22"/>
    </location>
</feature>
<sequence length="97" mass="11021">MHKRFAALAAPLLYLACASAQADTMRCGSALVSVGDRAFEVQQKCGDPDHRDDVGYTLGSYDRREFKVEEWVYGPRNGVTYILTFEANKLKRIEFKR</sequence>
<proteinExistence type="predicted"/>
<keyword evidence="1" id="KW-0732">Signal</keyword>
<dbReference type="AlphaFoldDB" id="A0A0H2ZHV9"/>
<gene>
    <name evidence="2" type="ordered locus">PA14_62660</name>
</gene>
<evidence type="ECO:0000256" key="1">
    <source>
        <dbReference type="SAM" id="SignalP"/>
    </source>
</evidence>
<name>A0A0H2ZHV9_PSEAB</name>
<dbReference type="Pfam" id="PF11006">
    <property type="entry name" value="DUF2845"/>
    <property type="match status" value="1"/>
</dbReference>
<dbReference type="HOGENOM" id="CLU_160686_3_0_6"/>
<organism evidence="2 3">
    <name type="scientific">Pseudomonas aeruginosa (strain UCBPP-PA14)</name>
    <dbReference type="NCBI Taxonomy" id="208963"/>
    <lineage>
        <taxon>Bacteria</taxon>
        <taxon>Pseudomonadati</taxon>
        <taxon>Pseudomonadota</taxon>
        <taxon>Gammaproteobacteria</taxon>
        <taxon>Pseudomonadales</taxon>
        <taxon>Pseudomonadaceae</taxon>
        <taxon>Pseudomonas</taxon>
    </lineage>
</organism>
<feature type="chain" id="PRO_5030007837" description="DUF2845 domain-containing protein" evidence="1">
    <location>
        <begin position="23"/>
        <end position="97"/>
    </location>
</feature>
<dbReference type="SMR" id="A0A0H2ZHV9"/>
<dbReference type="InterPro" id="IPR021268">
    <property type="entry name" value="DUF2845"/>
</dbReference>
<dbReference type="KEGG" id="pau:PA14_62660"/>
<evidence type="ECO:0000313" key="2">
    <source>
        <dbReference type="EMBL" id="ABJ14119.1"/>
    </source>
</evidence>
<evidence type="ECO:0000313" key="3">
    <source>
        <dbReference type="Proteomes" id="UP000000653"/>
    </source>
</evidence>
<evidence type="ECO:0008006" key="4">
    <source>
        <dbReference type="Google" id="ProtNLM"/>
    </source>
</evidence>
<protein>
    <recommendedName>
        <fullName evidence="4">DUF2845 domain-containing protein</fullName>
    </recommendedName>
</protein>
<dbReference type="RefSeq" id="WP_003100541.1">
    <property type="nucleotide sequence ID" value="NC_008463.1"/>
</dbReference>
<reference evidence="2 3" key="1">
    <citation type="journal article" date="2006" name="Genome Biol.">
        <title>Genomic analysis reveals that Pseudomonas aeruginosa virulence is combinatorial.</title>
        <authorList>
            <person name="Lee D.G."/>
            <person name="Urbach J.M."/>
            <person name="Wu G."/>
            <person name="Liberati N.T."/>
            <person name="Feinbaum R.L."/>
            <person name="Miyata S."/>
            <person name="Diggins L.T."/>
            <person name="He J."/>
            <person name="Saucier M."/>
            <person name="Deziel E."/>
            <person name="Friedman L."/>
            <person name="Li L."/>
            <person name="Grills G."/>
            <person name="Montgomery K."/>
            <person name="Kucherlapati R."/>
            <person name="Rahme L.G."/>
            <person name="Ausubel F.M."/>
        </authorList>
    </citation>
    <scope>NUCLEOTIDE SEQUENCE [LARGE SCALE GENOMIC DNA]</scope>
    <source>
        <strain evidence="2 3">UCBPP-PA14</strain>
    </source>
</reference>
<dbReference type="Proteomes" id="UP000000653">
    <property type="component" value="Chromosome"/>
</dbReference>
<accession>A0A0H2ZHV9</accession>
<dbReference type="EMBL" id="CP000438">
    <property type="protein sequence ID" value="ABJ14119.1"/>
    <property type="molecule type" value="Genomic_DNA"/>
</dbReference>